<feature type="compositionally biased region" description="Basic and acidic residues" evidence="4">
    <location>
        <begin position="100"/>
        <end position="127"/>
    </location>
</feature>
<evidence type="ECO:0000256" key="2">
    <source>
        <dbReference type="ARBA" id="ARBA00023043"/>
    </source>
</evidence>
<name>L8GHW9_ACACF</name>
<dbReference type="SMART" id="SM00248">
    <property type="entry name" value="ANK"/>
    <property type="match status" value="2"/>
</dbReference>
<dbReference type="OMA" id="HEACRCN"/>
<feature type="compositionally biased region" description="Acidic residues" evidence="4">
    <location>
        <begin position="128"/>
        <end position="141"/>
    </location>
</feature>
<dbReference type="InterPro" id="IPR036770">
    <property type="entry name" value="Ankyrin_rpt-contain_sf"/>
</dbReference>
<dbReference type="STRING" id="1257118.L8GHW9"/>
<dbReference type="PANTHER" id="PTHR24171">
    <property type="entry name" value="ANKYRIN REPEAT DOMAIN-CONTAINING PROTEIN 39-RELATED"/>
    <property type="match status" value="1"/>
</dbReference>
<dbReference type="Gene3D" id="1.25.40.20">
    <property type="entry name" value="Ankyrin repeat-containing domain"/>
    <property type="match status" value="1"/>
</dbReference>
<dbReference type="AlphaFoldDB" id="L8GHW9"/>
<dbReference type="KEGG" id="acan:ACA1_362730"/>
<dbReference type="RefSeq" id="XP_004333799.1">
    <property type="nucleotide sequence ID" value="XM_004333751.1"/>
</dbReference>
<evidence type="ECO:0000256" key="4">
    <source>
        <dbReference type="SAM" id="MobiDB-lite"/>
    </source>
</evidence>
<protein>
    <submittedName>
        <fullName evidence="5">Ankyrin domain protein</fullName>
    </submittedName>
</protein>
<dbReference type="Pfam" id="PF12796">
    <property type="entry name" value="Ank_2"/>
    <property type="match status" value="1"/>
</dbReference>
<dbReference type="PROSITE" id="PS50297">
    <property type="entry name" value="ANK_REP_REGION"/>
    <property type="match status" value="2"/>
</dbReference>
<keyword evidence="2 3" id="KW-0040">ANK repeat</keyword>
<dbReference type="VEuPathDB" id="AmoebaDB:ACA1_362730"/>
<dbReference type="GeneID" id="14912285"/>
<evidence type="ECO:0000256" key="3">
    <source>
        <dbReference type="PROSITE-ProRule" id="PRU00023"/>
    </source>
</evidence>
<dbReference type="PRINTS" id="PR01415">
    <property type="entry name" value="ANKYRIN"/>
</dbReference>
<sequence length="141" mass="15327">MQKEAGSQMTLLYAASRGYDAQVGQLINKKSIVERDDQGNTPLHLASGAGHVAVVKQLVKADGVDLNAQNDQGKTALHQAVWRNQAEVIKLLLGASARTDVKDKDGRLPRDLARDRDIKDLLPKPEGDNEDAWDLGDSDSD</sequence>
<evidence type="ECO:0000313" key="6">
    <source>
        <dbReference type="Proteomes" id="UP000011083"/>
    </source>
</evidence>
<organism evidence="5 6">
    <name type="scientific">Acanthamoeba castellanii (strain ATCC 30010 / Neff)</name>
    <dbReference type="NCBI Taxonomy" id="1257118"/>
    <lineage>
        <taxon>Eukaryota</taxon>
        <taxon>Amoebozoa</taxon>
        <taxon>Discosea</taxon>
        <taxon>Longamoebia</taxon>
        <taxon>Centramoebida</taxon>
        <taxon>Acanthamoebidae</taxon>
        <taxon>Acanthamoeba</taxon>
    </lineage>
</organism>
<feature type="region of interest" description="Disordered" evidence="4">
    <location>
        <begin position="100"/>
        <end position="141"/>
    </location>
</feature>
<accession>L8GHW9</accession>
<proteinExistence type="predicted"/>
<gene>
    <name evidence="5" type="ORF">ACA1_362730</name>
</gene>
<feature type="repeat" description="ANK" evidence="3">
    <location>
        <begin position="72"/>
        <end position="104"/>
    </location>
</feature>
<dbReference type="EMBL" id="KB008147">
    <property type="protein sequence ID" value="ELR11786.1"/>
    <property type="molecule type" value="Genomic_DNA"/>
</dbReference>
<dbReference type="PANTHER" id="PTHR24171:SF8">
    <property type="entry name" value="BRCA1-ASSOCIATED RING DOMAIN PROTEIN 1"/>
    <property type="match status" value="1"/>
</dbReference>
<dbReference type="PROSITE" id="PS50088">
    <property type="entry name" value="ANK_REPEAT"/>
    <property type="match status" value="2"/>
</dbReference>
<dbReference type="SUPFAM" id="SSF48403">
    <property type="entry name" value="Ankyrin repeat"/>
    <property type="match status" value="1"/>
</dbReference>
<dbReference type="OrthoDB" id="194358at2759"/>
<reference evidence="5 6" key="1">
    <citation type="journal article" date="2013" name="Genome Biol.">
        <title>Genome of Acanthamoeba castellanii highlights extensive lateral gene transfer and early evolution of tyrosine kinase signaling.</title>
        <authorList>
            <person name="Clarke M."/>
            <person name="Lohan A.J."/>
            <person name="Liu B."/>
            <person name="Lagkouvardos I."/>
            <person name="Roy S."/>
            <person name="Zafar N."/>
            <person name="Bertelli C."/>
            <person name="Schilde C."/>
            <person name="Kianianmomeni A."/>
            <person name="Burglin T.R."/>
            <person name="Frech C."/>
            <person name="Turcotte B."/>
            <person name="Kopec K.O."/>
            <person name="Synnott J.M."/>
            <person name="Choo C."/>
            <person name="Paponov I."/>
            <person name="Finkler A."/>
            <person name="Soon Heng Tan C."/>
            <person name="Hutchins A.P."/>
            <person name="Weinmeier T."/>
            <person name="Rattei T."/>
            <person name="Chu J.S."/>
            <person name="Gimenez G."/>
            <person name="Irimia M."/>
            <person name="Rigden D.J."/>
            <person name="Fitzpatrick D.A."/>
            <person name="Lorenzo-Morales J."/>
            <person name="Bateman A."/>
            <person name="Chiu C.H."/>
            <person name="Tang P."/>
            <person name="Hegemann P."/>
            <person name="Fromm H."/>
            <person name="Raoult D."/>
            <person name="Greub G."/>
            <person name="Miranda-Saavedra D."/>
            <person name="Chen N."/>
            <person name="Nash P."/>
            <person name="Ginger M.L."/>
            <person name="Horn M."/>
            <person name="Schaap P."/>
            <person name="Caler L."/>
            <person name="Loftus B."/>
        </authorList>
    </citation>
    <scope>NUCLEOTIDE SEQUENCE [LARGE SCALE GENOMIC DNA]</scope>
    <source>
        <strain evidence="5 6">Neff</strain>
    </source>
</reference>
<keyword evidence="6" id="KW-1185">Reference proteome</keyword>
<dbReference type="InterPro" id="IPR002110">
    <property type="entry name" value="Ankyrin_rpt"/>
</dbReference>
<evidence type="ECO:0000313" key="5">
    <source>
        <dbReference type="EMBL" id="ELR11786.1"/>
    </source>
</evidence>
<feature type="repeat" description="ANK" evidence="3">
    <location>
        <begin position="38"/>
        <end position="71"/>
    </location>
</feature>
<dbReference type="GO" id="GO:0004842">
    <property type="term" value="F:ubiquitin-protein transferase activity"/>
    <property type="evidence" value="ECO:0007669"/>
    <property type="project" value="TreeGrafter"/>
</dbReference>
<keyword evidence="1" id="KW-0677">Repeat</keyword>
<dbReference type="Proteomes" id="UP000011083">
    <property type="component" value="Unassembled WGS sequence"/>
</dbReference>
<dbReference type="GO" id="GO:0085020">
    <property type="term" value="P:protein K6-linked ubiquitination"/>
    <property type="evidence" value="ECO:0007669"/>
    <property type="project" value="TreeGrafter"/>
</dbReference>
<evidence type="ECO:0000256" key="1">
    <source>
        <dbReference type="ARBA" id="ARBA00022737"/>
    </source>
</evidence>